<evidence type="ECO:0000256" key="3">
    <source>
        <dbReference type="ARBA" id="ARBA00022917"/>
    </source>
</evidence>
<accession>A0A8B8FW55</accession>
<gene>
    <name evidence="7" type="primary">LOC112686513</name>
</gene>
<feature type="region of interest" description="Disordered" evidence="4">
    <location>
        <begin position="627"/>
        <end position="678"/>
    </location>
</feature>
<keyword evidence="3" id="KW-0648">Protein biosynthesis</keyword>
<evidence type="ECO:0000313" key="6">
    <source>
        <dbReference type="Proteomes" id="UP000694846"/>
    </source>
</evidence>
<dbReference type="Proteomes" id="UP000694846">
    <property type="component" value="Unplaced"/>
</dbReference>
<feature type="compositionally biased region" description="Polar residues" evidence="4">
    <location>
        <begin position="662"/>
        <end position="678"/>
    </location>
</feature>
<dbReference type="Pfam" id="PF02854">
    <property type="entry name" value="MIF4G"/>
    <property type="match status" value="1"/>
</dbReference>
<dbReference type="GO" id="GO:0003729">
    <property type="term" value="F:mRNA binding"/>
    <property type="evidence" value="ECO:0007669"/>
    <property type="project" value="TreeGrafter"/>
</dbReference>
<dbReference type="GO" id="GO:0016281">
    <property type="term" value="C:eukaryotic translation initiation factor 4F complex"/>
    <property type="evidence" value="ECO:0007669"/>
    <property type="project" value="TreeGrafter"/>
</dbReference>
<dbReference type="SMART" id="SM00543">
    <property type="entry name" value="MIF4G"/>
    <property type="match status" value="1"/>
</dbReference>
<evidence type="ECO:0000256" key="2">
    <source>
        <dbReference type="ARBA" id="ARBA00022540"/>
    </source>
</evidence>
<dbReference type="InterPro" id="IPR003890">
    <property type="entry name" value="MIF4G-like_typ-3"/>
</dbReference>
<dbReference type="InterPro" id="IPR016024">
    <property type="entry name" value="ARM-type_fold"/>
</dbReference>
<evidence type="ECO:0000256" key="1">
    <source>
        <dbReference type="ARBA" id="ARBA00005775"/>
    </source>
</evidence>
<dbReference type="PANTHER" id="PTHR23253:SF9">
    <property type="entry name" value="EUKARYOTIC TRANSLATION INITIATION FACTOR 4 GAMMA 2"/>
    <property type="match status" value="1"/>
</dbReference>
<evidence type="ECO:0000256" key="4">
    <source>
        <dbReference type="SAM" id="MobiDB-lite"/>
    </source>
</evidence>
<protein>
    <submittedName>
        <fullName evidence="7">Uncharacterized protein LOC112686513</fullName>
    </submittedName>
</protein>
<comment type="similarity">
    <text evidence="1">Belongs to the eukaryotic initiation factor 4G family.</text>
</comment>
<feature type="domain" description="MIF4G" evidence="5">
    <location>
        <begin position="396"/>
        <end position="622"/>
    </location>
</feature>
<dbReference type="GO" id="GO:0003743">
    <property type="term" value="F:translation initiation factor activity"/>
    <property type="evidence" value="ECO:0007669"/>
    <property type="project" value="UniProtKB-KW"/>
</dbReference>
<feature type="region of interest" description="Disordered" evidence="4">
    <location>
        <begin position="105"/>
        <end position="129"/>
    </location>
</feature>
<dbReference type="PANTHER" id="PTHR23253">
    <property type="entry name" value="EUKARYOTIC TRANSLATION INITIATION FACTOR 4 GAMMA"/>
    <property type="match status" value="1"/>
</dbReference>
<feature type="compositionally biased region" description="Polar residues" evidence="4">
    <location>
        <begin position="105"/>
        <end position="122"/>
    </location>
</feature>
<dbReference type="AlphaFoldDB" id="A0A8B8FW55"/>
<organism evidence="6 7">
    <name type="scientific">Sipha flava</name>
    <name type="common">yellow sugarcane aphid</name>
    <dbReference type="NCBI Taxonomy" id="143950"/>
    <lineage>
        <taxon>Eukaryota</taxon>
        <taxon>Metazoa</taxon>
        <taxon>Ecdysozoa</taxon>
        <taxon>Arthropoda</taxon>
        <taxon>Hexapoda</taxon>
        <taxon>Insecta</taxon>
        <taxon>Pterygota</taxon>
        <taxon>Neoptera</taxon>
        <taxon>Paraneoptera</taxon>
        <taxon>Hemiptera</taxon>
        <taxon>Sternorrhyncha</taxon>
        <taxon>Aphidomorpha</taxon>
        <taxon>Aphidoidea</taxon>
        <taxon>Aphididae</taxon>
        <taxon>Sipha</taxon>
    </lineage>
</organism>
<dbReference type="GeneID" id="112686513"/>
<dbReference type="RefSeq" id="XP_025414585.1">
    <property type="nucleotide sequence ID" value="XM_025558800.1"/>
</dbReference>
<keyword evidence="2" id="KW-0396">Initiation factor</keyword>
<evidence type="ECO:0000259" key="5">
    <source>
        <dbReference type="SMART" id="SM00543"/>
    </source>
</evidence>
<dbReference type="OrthoDB" id="514777at2759"/>
<name>A0A8B8FW55_9HEMI</name>
<keyword evidence="6" id="KW-1185">Reference proteome</keyword>
<reference evidence="7" key="1">
    <citation type="submission" date="2025-08" db="UniProtKB">
        <authorList>
            <consortium name="RefSeq"/>
        </authorList>
    </citation>
    <scope>IDENTIFICATION</scope>
    <source>
        <tissue evidence="7">Whole body</tissue>
    </source>
</reference>
<evidence type="ECO:0000313" key="7">
    <source>
        <dbReference type="RefSeq" id="XP_025414585.1"/>
    </source>
</evidence>
<sequence>MDFGTMSCEESAAAKSLMRNMANYCMNAMRKRTIDEQLGDLSAIMGCPLDLKIVYNRTALQVSYCVGSLSASVTGADESTCVRRCKRDLLHKLKVFCAYTNDGARTSSSDWQARSDNSPESSSETKDVYSEVELSKERVTGKTARKAFDQNIVLVDPEMDISSEMCEFMDINESPLVLTVSYLPAEWNMILECGLYSASINGSVKSTCMRQSKMLLLHELNAFVTDENIVNREAVNSDDTPLTVIANEDDNTQEDKLRKLSDCEKPLGNVSNESVSTVRPREVSDESVVSVKESDRKTFNSYDESGNDRIKVHEVFGSVYNRKNEIARNGSISSENQRWDPPSRNNINVPAVEPVIQPQEITNSTPVSTELPVTRSNDQSRISSNILEPYKLRKYVSRASEVLKNVTCDTFQENAIRFFDILVQTNRADRLHLKMITDCLVSNAIDKPDNCALYASLCCHAIKKAFADSRRTVSQGLSNAFKIELIQSCRNVLTEGGVLSRVGTSRQSQDPERSEQMFDIKVRDRTQGTCRLMGELFMQGQMFKTVMNTIDTFMQIHDAHSLECLCVLLIIIGPKLEKIIDAPRLVYEQLKSYSIAGYAGDIPLTPQTVQMIDIVLNVRMSYMNGSNSRRGDFAEGKTRKPGNRHRRDVQSKDRRANHISGEISQYSRNPPSCTTATSAQRHRKHVTFNPVTSIFFYRNH</sequence>
<dbReference type="SUPFAM" id="SSF48371">
    <property type="entry name" value="ARM repeat"/>
    <property type="match status" value="1"/>
</dbReference>
<proteinExistence type="inferred from homology"/>
<feature type="compositionally biased region" description="Basic and acidic residues" evidence="4">
    <location>
        <begin position="629"/>
        <end position="638"/>
    </location>
</feature>
<feature type="region of interest" description="Disordered" evidence="4">
    <location>
        <begin position="268"/>
        <end position="289"/>
    </location>
</feature>
<dbReference type="Gene3D" id="1.25.40.180">
    <property type="match status" value="1"/>
</dbReference>